<feature type="binding site" evidence="3">
    <location>
        <begin position="88"/>
        <end position="91"/>
    </location>
    <ligand>
        <name>NAD(+)</name>
        <dbReference type="ChEBI" id="CHEBI:57540"/>
    </ligand>
</feature>
<dbReference type="EMBL" id="JRYR02000001">
    <property type="protein sequence ID" value="OHX65624.1"/>
    <property type="molecule type" value="Genomic_DNA"/>
</dbReference>
<accession>A0A1S1YX83</accession>
<dbReference type="AlphaFoldDB" id="A0A1S1YX83"/>
<evidence type="ECO:0000256" key="1">
    <source>
        <dbReference type="ARBA" id="ARBA00022679"/>
    </source>
</evidence>
<protein>
    <recommendedName>
        <fullName evidence="3">NAD-dependent protein deacylase</fullName>
        <ecNumber evidence="3">2.3.1.286</ecNumber>
    </recommendedName>
    <alternativeName>
        <fullName evidence="3">Regulatory protein SIR2 homolog</fullName>
    </alternativeName>
</protein>
<comment type="catalytic activity">
    <reaction evidence="3">
        <text>N(6)-acetyl-L-lysyl-[protein] + NAD(+) + H2O = 2''-O-acetyl-ADP-D-ribose + nicotinamide + L-lysyl-[protein]</text>
        <dbReference type="Rhea" id="RHEA:43636"/>
        <dbReference type="Rhea" id="RHEA-COMP:9752"/>
        <dbReference type="Rhea" id="RHEA-COMP:10731"/>
        <dbReference type="ChEBI" id="CHEBI:15377"/>
        <dbReference type="ChEBI" id="CHEBI:17154"/>
        <dbReference type="ChEBI" id="CHEBI:29969"/>
        <dbReference type="ChEBI" id="CHEBI:57540"/>
        <dbReference type="ChEBI" id="CHEBI:61930"/>
        <dbReference type="ChEBI" id="CHEBI:83767"/>
        <dbReference type="EC" id="2.3.1.286"/>
    </reaction>
</comment>
<proteinExistence type="inferred from homology"/>
<dbReference type="HAMAP" id="MF_01121">
    <property type="entry name" value="Sirtuin_ClassIII"/>
    <property type="match status" value="1"/>
</dbReference>
<dbReference type="GO" id="GO:0070403">
    <property type="term" value="F:NAD+ binding"/>
    <property type="evidence" value="ECO:0007669"/>
    <property type="project" value="UniProtKB-UniRule"/>
</dbReference>
<feature type="domain" description="Deacetylase sirtuin-type" evidence="5">
    <location>
        <begin position="1"/>
        <end position="230"/>
    </location>
</feature>
<comment type="function">
    <text evidence="3">NAD-dependent lysine deacetylase and desuccinylase that specifically removes acetyl and succinyl groups on target proteins. Modulates the activities of several proteins which are inactive in their acylated form.</text>
</comment>
<feature type="binding site" evidence="3">
    <location>
        <position position="216"/>
    </location>
    <ligand>
        <name>NAD(+)</name>
        <dbReference type="ChEBI" id="CHEBI:57540"/>
    </ligand>
</feature>
<sequence length="234" mass="26106">MKKKKIVVLTGAGISAESGIATFRGSDGLWEGHDIMEVASPEGWHKNKELVLDFYNKRRRQGINAVPNNGHTTLVELEKMYDVSIITQNVDHLHELAGSSHVTHLHGKLFESRSTLDPQLIYPIDGTELNIGDLCEKGSQLRPNIVWFGEDVPMMDKAVEITEEADYFVIIGTSLQVYPAAGLIHYTKSNCKLFLIDPHIPSGINKNEITVIETSATEGVPQLMDYFMKIDSKE</sequence>
<dbReference type="InterPro" id="IPR003000">
    <property type="entry name" value="Sirtuin"/>
</dbReference>
<evidence type="ECO:0000313" key="7">
    <source>
        <dbReference type="Proteomes" id="UP000179797"/>
    </source>
</evidence>
<dbReference type="InterPro" id="IPR026590">
    <property type="entry name" value="Ssirtuin_cat_dom"/>
</dbReference>
<feature type="active site" description="Proton acceptor" evidence="3">
    <location>
        <position position="106"/>
    </location>
</feature>
<evidence type="ECO:0000259" key="5">
    <source>
        <dbReference type="PROSITE" id="PS50305"/>
    </source>
</evidence>
<dbReference type="GO" id="GO:0017136">
    <property type="term" value="F:histone deacetylase activity, NAD-dependent"/>
    <property type="evidence" value="ECO:0007669"/>
    <property type="project" value="TreeGrafter"/>
</dbReference>
<reference evidence="6 7" key="1">
    <citation type="journal article" date="2012" name="Int. J. Syst. Evol. Microbiol.">
        <title>Flammeovirga pacifica sp. nov., isolated from deep-sea sediment.</title>
        <authorList>
            <person name="Xu H."/>
            <person name="Fu Y."/>
            <person name="Yang N."/>
            <person name="Ding Z."/>
            <person name="Lai Q."/>
            <person name="Zeng R."/>
        </authorList>
    </citation>
    <scope>NUCLEOTIDE SEQUENCE [LARGE SCALE GENOMIC DNA]</scope>
    <source>
        <strain evidence="7">DSM 24597 / LMG 26175 / WPAGA1</strain>
    </source>
</reference>
<evidence type="ECO:0000313" key="6">
    <source>
        <dbReference type="EMBL" id="OHX65624.1"/>
    </source>
</evidence>
<feature type="binding site" evidence="3">
    <location>
        <begin position="172"/>
        <end position="174"/>
    </location>
    <ligand>
        <name>NAD(+)</name>
        <dbReference type="ChEBI" id="CHEBI:57540"/>
    </ligand>
</feature>
<comment type="caution">
    <text evidence="3 4">Lacks conserved residue(s) required for the propagation of feature annotation.</text>
</comment>
<comment type="subcellular location">
    <subcellularLocation>
        <location evidence="3">Cytoplasm</location>
    </subcellularLocation>
</comment>
<dbReference type="InterPro" id="IPR029035">
    <property type="entry name" value="DHS-like_NAD/FAD-binding_dom"/>
</dbReference>
<keyword evidence="7" id="KW-1185">Reference proteome</keyword>
<dbReference type="EC" id="2.3.1.286" evidence="3"/>
<dbReference type="Pfam" id="PF02146">
    <property type="entry name" value="SIR2"/>
    <property type="match status" value="1"/>
</dbReference>
<evidence type="ECO:0000256" key="2">
    <source>
        <dbReference type="ARBA" id="ARBA00023027"/>
    </source>
</evidence>
<dbReference type="PANTHER" id="PTHR11085:SF4">
    <property type="entry name" value="NAD-DEPENDENT PROTEIN DEACYLASE"/>
    <property type="match status" value="1"/>
</dbReference>
<dbReference type="InterPro" id="IPR026591">
    <property type="entry name" value="Sirtuin_cat_small_dom_sf"/>
</dbReference>
<feature type="binding site" evidence="3">
    <location>
        <begin position="11"/>
        <end position="30"/>
    </location>
    <ligand>
        <name>NAD(+)</name>
        <dbReference type="ChEBI" id="CHEBI:57540"/>
    </ligand>
</feature>
<keyword evidence="2 3" id="KW-0520">NAD</keyword>
<dbReference type="CDD" id="cd01412">
    <property type="entry name" value="SIRT5_Af1_CobB"/>
    <property type="match status" value="1"/>
</dbReference>
<keyword evidence="1" id="KW-0808">Transferase</keyword>
<dbReference type="GO" id="GO:0036054">
    <property type="term" value="F:protein-malonyllysine demalonylase activity"/>
    <property type="evidence" value="ECO:0007669"/>
    <property type="project" value="InterPro"/>
</dbReference>
<evidence type="ECO:0000256" key="3">
    <source>
        <dbReference type="HAMAP-Rule" id="MF_01121"/>
    </source>
</evidence>
<comment type="catalytic activity">
    <reaction evidence="3">
        <text>N(6)-succinyl-L-lysyl-[protein] + NAD(+) + H2O = 2''-O-succinyl-ADP-D-ribose + nicotinamide + L-lysyl-[protein]</text>
        <dbReference type="Rhea" id="RHEA:47668"/>
        <dbReference type="Rhea" id="RHEA-COMP:9752"/>
        <dbReference type="Rhea" id="RHEA-COMP:11877"/>
        <dbReference type="ChEBI" id="CHEBI:15377"/>
        <dbReference type="ChEBI" id="CHEBI:17154"/>
        <dbReference type="ChEBI" id="CHEBI:29969"/>
        <dbReference type="ChEBI" id="CHEBI:57540"/>
        <dbReference type="ChEBI" id="CHEBI:87830"/>
        <dbReference type="ChEBI" id="CHEBI:87832"/>
    </reaction>
</comment>
<comment type="domain">
    <text evidence="3">2 residues (Tyr-55 and Arg-58) present in a large hydrophobic pocket are probably involved in substrate specificity. They are important for desuccinylation activity, but dispensable for deacetylation activity.</text>
</comment>
<dbReference type="RefSeq" id="WP_044222057.1">
    <property type="nucleotide sequence ID" value="NZ_JRYR02000001.1"/>
</dbReference>
<gene>
    <name evidence="3" type="primary">cobB</name>
    <name evidence="6" type="ORF">NH26_04300</name>
</gene>
<evidence type="ECO:0000256" key="4">
    <source>
        <dbReference type="PROSITE-ProRule" id="PRU00236"/>
    </source>
</evidence>
<dbReference type="OrthoDB" id="9800582at2"/>
<name>A0A1S1YX83_FLAPC</name>
<comment type="similarity">
    <text evidence="3">Belongs to the sirtuin family. Class III subfamily.</text>
</comment>
<dbReference type="GO" id="GO:0036055">
    <property type="term" value="F:protein-succinyllysine desuccinylase activity"/>
    <property type="evidence" value="ECO:0007669"/>
    <property type="project" value="UniProtKB-UniRule"/>
</dbReference>
<dbReference type="Proteomes" id="UP000179797">
    <property type="component" value="Unassembled WGS sequence"/>
</dbReference>
<keyword evidence="3" id="KW-0963">Cytoplasm</keyword>
<dbReference type="InterPro" id="IPR050134">
    <property type="entry name" value="NAD-dep_sirtuin_deacylases"/>
</dbReference>
<organism evidence="6 7">
    <name type="scientific">Flammeovirga pacifica</name>
    <dbReference type="NCBI Taxonomy" id="915059"/>
    <lineage>
        <taxon>Bacteria</taxon>
        <taxon>Pseudomonadati</taxon>
        <taxon>Bacteroidota</taxon>
        <taxon>Cytophagia</taxon>
        <taxon>Cytophagales</taxon>
        <taxon>Flammeovirgaceae</taxon>
        <taxon>Flammeovirga</taxon>
    </lineage>
</organism>
<dbReference type="InterPro" id="IPR027546">
    <property type="entry name" value="Sirtuin_class_III"/>
</dbReference>
<feature type="binding site" evidence="3">
    <location>
        <position position="55"/>
    </location>
    <ligand>
        <name>substrate</name>
    </ligand>
</feature>
<dbReference type="GO" id="GO:0005737">
    <property type="term" value="C:cytoplasm"/>
    <property type="evidence" value="ECO:0007669"/>
    <property type="project" value="UniProtKB-SubCell"/>
</dbReference>
<comment type="caution">
    <text evidence="6">The sequence shown here is derived from an EMBL/GenBank/DDBJ whole genome shotgun (WGS) entry which is preliminary data.</text>
</comment>
<feature type="binding site" evidence="3">
    <location>
        <position position="58"/>
    </location>
    <ligand>
        <name>substrate</name>
    </ligand>
</feature>
<dbReference type="PANTHER" id="PTHR11085">
    <property type="entry name" value="NAD-DEPENDENT PROTEIN DEACYLASE SIRTUIN-5, MITOCHONDRIAL-RELATED"/>
    <property type="match status" value="1"/>
</dbReference>
<dbReference type="STRING" id="915059.NH26_04300"/>
<dbReference type="SUPFAM" id="SSF52467">
    <property type="entry name" value="DHS-like NAD/FAD-binding domain"/>
    <property type="match status" value="1"/>
</dbReference>
<dbReference type="Gene3D" id="3.40.50.1220">
    <property type="entry name" value="TPP-binding domain"/>
    <property type="match status" value="1"/>
</dbReference>
<dbReference type="Gene3D" id="3.30.1600.10">
    <property type="entry name" value="SIR2/SIRT2 'Small Domain"/>
    <property type="match status" value="1"/>
</dbReference>
<dbReference type="PROSITE" id="PS50305">
    <property type="entry name" value="SIRTUIN"/>
    <property type="match status" value="1"/>
</dbReference>